<dbReference type="GO" id="GO:0032259">
    <property type="term" value="P:methylation"/>
    <property type="evidence" value="ECO:0007669"/>
    <property type="project" value="UniProtKB-KW"/>
</dbReference>
<dbReference type="PANTHER" id="PTHR43397">
    <property type="entry name" value="ERGOTHIONEINE BIOSYNTHESIS PROTEIN 1"/>
    <property type="match status" value="1"/>
</dbReference>
<dbReference type="GO" id="GO:0052706">
    <property type="term" value="F:L-histidine N(alpha)-methyltransferase activity"/>
    <property type="evidence" value="ECO:0000318"/>
    <property type="project" value="GO_Central"/>
</dbReference>
<feature type="domain" description="Histidine-specific methyltransferase SAM-dependent" evidence="3">
    <location>
        <begin position="4"/>
        <end position="161"/>
    </location>
</feature>
<dbReference type="Gene3D" id="3.40.50.150">
    <property type="entry name" value="Vaccinia Virus protein VP39"/>
    <property type="match status" value="1"/>
</dbReference>
<keyword evidence="4" id="KW-1185">Reference proteome</keyword>
<protein>
    <submittedName>
        <fullName evidence="5">Histidine N-alpha-methyltransferase-like</fullName>
    </submittedName>
</protein>
<gene>
    <name evidence="5" type="primary">LOC118409053</name>
</gene>
<reference evidence="4" key="1">
    <citation type="journal article" date="2020" name="Nat. Ecol. Evol.">
        <title>Deeply conserved synteny resolves early events in vertebrate evolution.</title>
        <authorList>
            <person name="Simakov O."/>
            <person name="Marletaz F."/>
            <person name="Yue J.X."/>
            <person name="O'Connell B."/>
            <person name="Jenkins J."/>
            <person name="Brandt A."/>
            <person name="Calef R."/>
            <person name="Tung C.H."/>
            <person name="Huang T.K."/>
            <person name="Schmutz J."/>
            <person name="Satoh N."/>
            <person name="Yu J.K."/>
            <person name="Putnam N.H."/>
            <person name="Green R.E."/>
            <person name="Rokhsar D.S."/>
        </authorList>
    </citation>
    <scope>NUCLEOTIDE SEQUENCE [LARGE SCALE GENOMIC DNA]</scope>
    <source>
        <strain evidence="4">S238N-H82</strain>
    </source>
</reference>
<keyword evidence="2" id="KW-0808">Transferase</keyword>
<dbReference type="InterPro" id="IPR051128">
    <property type="entry name" value="EgtD_Methyltrsf_superfamily"/>
</dbReference>
<evidence type="ECO:0000256" key="2">
    <source>
        <dbReference type="ARBA" id="ARBA00022679"/>
    </source>
</evidence>
<evidence type="ECO:0000259" key="3">
    <source>
        <dbReference type="Pfam" id="PF10017"/>
    </source>
</evidence>
<dbReference type="AlphaFoldDB" id="A0A9J7HTX0"/>
<dbReference type="RefSeq" id="XP_035665816.1">
    <property type="nucleotide sequence ID" value="XM_035809923.1"/>
</dbReference>
<evidence type="ECO:0000313" key="4">
    <source>
        <dbReference type="Proteomes" id="UP000001554"/>
    </source>
</evidence>
<dbReference type="OMA" id="TSCKWNM"/>
<dbReference type="InterPro" id="IPR029063">
    <property type="entry name" value="SAM-dependent_MTases_sf"/>
</dbReference>
<dbReference type="PANTHER" id="PTHR43397:SF1">
    <property type="entry name" value="ERGOTHIONEINE BIOSYNTHESIS PROTEIN 1"/>
    <property type="match status" value="1"/>
</dbReference>
<name>A0A9J7HTX0_BRAFL</name>
<keyword evidence="1" id="KW-0489">Methyltransferase</keyword>
<dbReference type="KEGG" id="bfo:118409053"/>
<proteinExistence type="predicted"/>
<sequence length="273" mass="30765">MCEEIIQTSKSYKLWQHEYSILQTHADDIARKVSFPAILVDLGSAASSKTRLIIEAMLKRQGNFTFVPVDTAKEFIETCGRQLERDYPGLTVEPFCGLYMDGVRHSVARNGTKLLLFLGSSLGGVSIHEQLKMLQEIRAQLKDQDRFVLGIDLNTDREALSQDFGGNMNPDMFKFNFQFVENPEDGDTPSYVQLSLSSFGKQRVHLEKLGLDIDFCDGESINFYEGPNTSCKWNMKQLLRLAERSGFAVDALWTNDEDSYCVICLAPAGVSEF</sequence>
<reference evidence="5" key="2">
    <citation type="submission" date="2025-08" db="UniProtKB">
        <authorList>
            <consortium name="RefSeq"/>
        </authorList>
    </citation>
    <scope>IDENTIFICATION</scope>
    <source>
        <strain evidence="5">S238N-H82</strain>
        <tissue evidence="5">Testes</tissue>
    </source>
</reference>
<dbReference type="Pfam" id="PF10017">
    <property type="entry name" value="Methyltransf_33"/>
    <property type="match status" value="1"/>
</dbReference>
<dbReference type="InterPro" id="IPR019257">
    <property type="entry name" value="MeTrfase_dom"/>
</dbReference>
<dbReference type="OrthoDB" id="4190at2759"/>
<dbReference type="PIRSF" id="PIRSF018005">
    <property type="entry name" value="UCP018005"/>
    <property type="match status" value="1"/>
</dbReference>
<organism evidence="4 5">
    <name type="scientific">Branchiostoma floridae</name>
    <name type="common">Florida lancelet</name>
    <name type="synonym">Amphioxus</name>
    <dbReference type="NCBI Taxonomy" id="7739"/>
    <lineage>
        <taxon>Eukaryota</taxon>
        <taxon>Metazoa</taxon>
        <taxon>Chordata</taxon>
        <taxon>Cephalochordata</taxon>
        <taxon>Leptocardii</taxon>
        <taxon>Amphioxiformes</taxon>
        <taxon>Branchiostomatidae</taxon>
        <taxon>Branchiostoma</taxon>
    </lineage>
</organism>
<dbReference type="InterPro" id="IPR017804">
    <property type="entry name" value="MeTrfase_EgtD-like"/>
</dbReference>
<accession>A0A9J7HTX0</accession>
<dbReference type="Proteomes" id="UP000001554">
    <property type="component" value="Chromosome 2"/>
</dbReference>
<evidence type="ECO:0000313" key="5">
    <source>
        <dbReference type="RefSeq" id="XP_035665816.1"/>
    </source>
</evidence>
<evidence type="ECO:0000256" key="1">
    <source>
        <dbReference type="ARBA" id="ARBA00022603"/>
    </source>
</evidence>
<dbReference type="GeneID" id="118409053"/>